<keyword evidence="3" id="KW-1185">Reference proteome</keyword>
<evidence type="ECO:0000259" key="1">
    <source>
        <dbReference type="Pfam" id="PF00722"/>
    </source>
</evidence>
<dbReference type="AlphaFoldDB" id="A0A811SAA9"/>
<organism evidence="2 3">
    <name type="scientific">Miscanthus lutarioriparius</name>
    <dbReference type="NCBI Taxonomy" id="422564"/>
    <lineage>
        <taxon>Eukaryota</taxon>
        <taxon>Viridiplantae</taxon>
        <taxon>Streptophyta</taxon>
        <taxon>Embryophyta</taxon>
        <taxon>Tracheophyta</taxon>
        <taxon>Spermatophyta</taxon>
        <taxon>Magnoliopsida</taxon>
        <taxon>Liliopsida</taxon>
        <taxon>Poales</taxon>
        <taxon>Poaceae</taxon>
        <taxon>PACMAD clade</taxon>
        <taxon>Panicoideae</taxon>
        <taxon>Andropogonodae</taxon>
        <taxon>Andropogoneae</taxon>
        <taxon>Saccharinae</taxon>
        <taxon>Miscanthus</taxon>
    </lineage>
</organism>
<dbReference type="OrthoDB" id="4781at2759"/>
<dbReference type="SUPFAM" id="SSF49899">
    <property type="entry name" value="Concanavalin A-like lectins/glucanases"/>
    <property type="match status" value="1"/>
</dbReference>
<dbReference type="GO" id="GO:0004553">
    <property type="term" value="F:hydrolase activity, hydrolyzing O-glycosyl compounds"/>
    <property type="evidence" value="ECO:0007669"/>
    <property type="project" value="InterPro"/>
</dbReference>
<protein>
    <recommendedName>
        <fullName evidence="1">GH16 domain-containing protein</fullName>
    </recommendedName>
</protein>
<sequence>MQCKLSNGGDVREARRRRAGLRVLDNVLAGASGECGTNVYGNDSTHAGREERYDLPLDPTDDFHHYSILWTSDRIINSKYCRIELVLDDAARTVVILLAAREGLLHDAKGAVGFEPGVQVELEAPATIGAGRGDTIFAAVESIAEGRGRGADDGRVEGASVVVLYRNAVVAVRRRRTIHVRRHVQQPVGHGHHTIIHGLGDKAAAGPEGKLRTAMSTAAASFSAWAEAGASAALGHAGTVAADRAAACGYGVTDCSRSHERQIIDTGITTASFQTVLSM</sequence>
<dbReference type="EMBL" id="CAJGYO010000019">
    <property type="protein sequence ID" value="CAD6338521.1"/>
    <property type="molecule type" value="Genomic_DNA"/>
</dbReference>
<dbReference type="Gene3D" id="2.60.120.200">
    <property type="match status" value="1"/>
</dbReference>
<reference evidence="2" key="1">
    <citation type="submission" date="2020-10" db="EMBL/GenBank/DDBJ databases">
        <authorList>
            <person name="Han B."/>
            <person name="Lu T."/>
            <person name="Zhao Q."/>
            <person name="Huang X."/>
            <person name="Zhao Y."/>
        </authorList>
    </citation>
    <scope>NUCLEOTIDE SEQUENCE</scope>
</reference>
<feature type="domain" description="GH16" evidence="1">
    <location>
        <begin position="28"/>
        <end position="76"/>
    </location>
</feature>
<evidence type="ECO:0000313" key="2">
    <source>
        <dbReference type="EMBL" id="CAD6338521.1"/>
    </source>
</evidence>
<dbReference type="InterPro" id="IPR000757">
    <property type="entry name" value="Beta-glucanase-like"/>
</dbReference>
<dbReference type="Pfam" id="PF00722">
    <property type="entry name" value="Glyco_hydro_16"/>
    <property type="match status" value="1"/>
</dbReference>
<accession>A0A811SAA9</accession>
<dbReference type="InterPro" id="IPR013320">
    <property type="entry name" value="ConA-like_dom_sf"/>
</dbReference>
<gene>
    <name evidence="2" type="ORF">NCGR_LOCUS62619</name>
</gene>
<dbReference type="Proteomes" id="UP000604825">
    <property type="component" value="Unassembled WGS sequence"/>
</dbReference>
<evidence type="ECO:0000313" key="3">
    <source>
        <dbReference type="Proteomes" id="UP000604825"/>
    </source>
</evidence>
<comment type="caution">
    <text evidence="2">The sequence shown here is derived from an EMBL/GenBank/DDBJ whole genome shotgun (WGS) entry which is preliminary data.</text>
</comment>
<dbReference type="GO" id="GO:0005975">
    <property type="term" value="P:carbohydrate metabolic process"/>
    <property type="evidence" value="ECO:0007669"/>
    <property type="project" value="InterPro"/>
</dbReference>
<name>A0A811SAA9_9POAL</name>
<proteinExistence type="predicted"/>